<feature type="transmembrane region" description="Helical" evidence="1">
    <location>
        <begin position="269"/>
        <end position="289"/>
    </location>
</feature>
<accession>A0A1M6J9C7</accession>
<organism evidence="2 3">
    <name type="scientific">Hathewaya proteolytica DSM 3090</name>
    <dbReference type="NCBI Taxonomy" id="1121331"/>
    <lineage>
        <taxon>Bacteria</taxon>
        <taxon>Bacillati</taxon>
        <taxon>Bacillota</taxon>
        <taxon>Clostridia</taxon>
        <taxon>Eubacteriales</taxon>
        <taxon>Clostridiaceae</taxon>
        <taxon>Hathewaya</taxon>
    </lineage>
</organism>
<evidence type="ECO:0000313" key="3">
    <source>
        <dbReference type="Proteomes" id="UP000183952"/>
    </source>
</evidence>
<dbReference type="AlphaFoldDB" id="A0A1M6J9C7"/>
<evidence type="ECO:0000256" key="1">
    <source>
        <dbReference type="SAM" id="Phobius"/>
    </source>
</evidence>
<feature type="transmembrane region" description="Helical" evidence="1">
    <location>
        <begin position="310"/>
        <end position="328"/>
    </location>
</feature>
<dbReference type="NCBIfam" id="TIGR02871">
    <property type="entry name" value="spore_ylbJ"/>
    <property type="match status" value="1"/>
</dbReference>
<proteinExistence type="predicted"/>
<sequence>MITTKPNSKKNNNKLGILLITSILIFVLIYPETCMEGCSKGLELFVTALFPTLFPFLVLCNILIHFKGEEFYAPYLGPLICKPLKLPSSCSIVILISFLCGYPMGAKYTCSLYENKQITYDNAQRLLNIASNASPLFILGTVSLSILKNSFYGIILLLSNYLSCILMGLLLNNKNSSHKNNTVLLTNKNALPSFAKAFSMSIDDGISVTIKVGAYVIIFSVLNNLIMKSQVFNSLISSNNIIRVISSFLMSLFELTNGCMLISSINAPVYIKLGLISFAISFSGICIILQVYSIVISHGFSIKKYVIRKLFQGMLSFLITVAIYFTLFQNISSTTMAYCYKADYKAKYFIMIILTLLLLVFNVLFSIKKQNHPKKS</sequence>
<keyword evidence="1" id="KW-0812">Transmembrane</keyword>
<dbReference type="Proteomes" id="UP000183952">
    <property type="component" value="Unassembled WGS sequence"/>
</dbReference>
<gene>
    <name evidence="2" type="ORF">SAMN02745248_00096</name>
</gene>
<keyword evidence="1" id="KW-1133">Transmembrane helix</keyword>
<keyword evidence="1" id="KW-0472">Membrane</keyword>
<evidence type="ECO:0000313" key="2">
    <source>
        <dbReference type="EMBL" id="SHJ43271.1"/>
    </source>
</evidence>
<dbReference type="RefSeq" id="WP_084671873.1">
    <property type="nucleotide sequence ID" value="NZ_FRAD01000003.1"/>
</dbReference>
<dbReference type="STRING" id="1121331.SAMN02745248_00096"/>
<reference evidence="2 3" key="1">
    <citation type="submission" date="2016-11" db="EMBL/GenBank/DDBJ databases">
        <authorList>
            <person name="Jaros S."/>
            <person name="Januszkiewicz K."/>
            <person name="Wedrychowicz H."/>
        </authorList>
    </citation>
    <scope>NUCLEOTIDE SEQUENCE [LARGE SCALE GENOMIC DNA]</scope>
    <source>
        <strain evidence="2 3">DSM 3090</strain>
    </source>
</reference>
<name>A0A1M6J9C7_9CLOT</name>
<feature type="transmembrane region" description="Helical" evidence="1">
    <location>
        <begin position="15"/>
        <end position="32"/>
    </location>
</feature>
<dbReference type="InterPro" id="IPR014226">
    <property type="entry name" value="Spore_IM_YlbJ"/>
</dbReference>
<feature type="transmembrane region" description="Helical" evidence="1">
    <location>
        <begin position="152"/>
        <end position="171"/>
    </location>
</feature>
<keyword evidence="3" id="KW-1185">Reference proteome</keyword>
<dbReference type="EMBL" id="FRAD01000003">
    <property type="protein sequence ID" value="SHJ43271.1"/>
    <property type="molecule type" value="Genomic_DNA"/>
</dbReference>
<feature type="transmembrane region" description="Helical" evidence="1">
    <location>
        <begin position="86"/>
        <end position="105"/>
    </location>
</feature>
<feature type="transmembrane region" description="Helical" evidence="1">
    <location>
        <begin position="126"/>
        <end position="146"/>
    </location>
</feature>
<feature type="transmembrane region" description="Helical" evidence="1">
    <location>
        <begin position="44"/>
        <end position="66"/>
    </location>
</feature>
<feature type="transmembrane region" description="Helical" evidence="1">
    <location>
        <begin position="348"/>
        <end position="367"/>
    </location>
</feature>
<protein>
    <submittedName>
        <fullName evidence="2">Sporulation integral membrane protein YlbJ</fullName>
    </submittedName>
</protein>
<feature type="transmembrane region" description="Helical" evidence="1">
    <location>
        <begin position="241"/>
        <end position="263"/>
    </location>
</feature>